<evidence type="ECO:0000256" key="4">
    <source>
        <dbReference type="ARBA" id="ARBA00023027"/>
    </source>
</evidence>
<reference evidence="7" key="1">
    <citation type="journal article" date="2014" name="Front. Microbiol.">
        <title>High frequency of phylogenetically diverse reductive dehalogenase-homologous genes in deep subseafloor sedimentary metagenomes.</title>
        <authorList>
            <person name="Kawai M."/>
            <person name="Futagami T."/>
            <person name="Toyoda A."/>
            <person name="Takaki Y."/>
            <person name="Nishi S."/>
            <person name="Hori S."/>
            <person name="Arai W."/>
            <person name="Tsubouchi T."/>
            <person name="Morono Y."/>
            <person name="Uchiyama I."/>
            <person name="Ito T."/>
            <person name="Fujiyama A."/>
            <person name="Inagaki F."/>
            <person name="Takami H."/>
        </authorList>
    </citation>
    <scope>NUCLEOTIDE SEQUENCE</scope>
    <source>
        <strain evidence="7">Expedition CK06-06</strain>
    </source>
</reference>
<dbReference type="EMBL" id="BARW01009891">
    <property type="protein sequence ID" value="GAI85517.1"/>
    <property type="molecule type" value="Genomic_DNA"/>
</dbReference>
<dbReference type="InterPro" id="IPR017953">
    <property type="entry name" value="Carbohydrate_kinase_pred_CS"/>
</dbReference>
<dbReference type="HAMAP" id="MF_01965">
    <property type="entry name" value="NADHX_dehydratase"/>
    <property type="match status" value="1"/>
</dbReference>
<evidence type="ECO:0000256" key="2">
    <source>
        <dbReference type="ARBA" id="ARBA00022840"/>
    </source>
</evidence>
<dbReference type="GO" id="GO:0110051">
    <property type="term" value="P:metabolite repair"/>
    <property type="evidence" value="ECO:0007669"/>
    <property type="project" value="TreeGrafter"/>
</dbReference>
<evidence type="ECO:0000313" key="7">
    <source>
        <dbReference type="EMBL" id="GAI85517.1"/>
    </source>
</evidence>
<dbReference type="GO" id="GO:0016836">
    <property type="term" value="F:hydro-lyase activity"/>
    <property type="evidence" value="ECO:0007669"/>
    <property type="project" value="InterPro"/>
</dbReference>
<keyword evidence="1" id="KW-0547">Nucleotide-binding</keyword>
<dbReference type="Pfam" id="PF01256">
    <property type="entry name" value="Carb_kinase"/>
    <property type="match status" value="1"/>
</dbReference>
<dbReference type="PANTHER" id="PTHR12592:SF0">
    <property type="entry name" value="ATP-DEPENDENT (S)-NAD(P)H-HYDRATE DEHYDRATASE"/>
    <property type="match status" value="1"/>
</dbReference>
<name>X1RXN6_9ZZZZ</name>
<dbReference type="PROSITE" id="PS51383">
    <property type="entry name" value="YJEF_C_3"/>
    <property type="match status" value="1"/>
</dbReference>
<organism evidence="7">
    <name type="scientific">marine sediment metagenome</name>
    <dbReference type="NCBI Taxonomy" id="412755"/>
    <lineage>
        <taxon>unclassified sequences</taxon>
        <taxon>metagenomes</taxon>
        <taxon>ecological metagenomes</taxon>
    </lineage>
</organism>
<dbReference type="PANTHER" id="PTHR12592">
    <property type="entry name" value="ATP-DEPENDENT (S)-NAD(P)H-HYDRATE DEHYDRATASE FAMILY MEMBER"/>
    <property type="match status" value="1"/>
</dbReference>
<dbReference type="NCBIfam" id="TIGR00196">
    <property type="entry name" value="yjeF_cterm"/>
    <property type="match status" value="1"/>
</dbReference>
<evidence type="ECO:0000259" key="6">
    <source>
        <dbReference type="PROSITE" id="PS51383"/>
    </source>
</evidence>
<dbReference type="AlphaFoldDB" id="X1RXN6"/>
<dbReference type="Gene3D" id="3.40.1190.20">
    <property type="match status" value="1"/>
</dbReference>
<evidence type="ECO:0000256" key="3">
    <source>
        <dbReference type="ARBA" id="ARBA00022857"/>
    </source>
</evidence>
<gene>
    <name evidence="7" type="ORF">S12H4_19712</name>
</gene>
<sequence>MKKITQVDLKKLYRPLKDSHKGQNGKLTIIGGSRLFHGASLWALKVASRIVDMVYYSSIPSNNKIAEKLKSQIFDFICVPRKEVKDYIEESDVVLMDPGLMRVEETKKLTKKLLFAFPKKKWVLDAGSLQMMEKEWLKKLPQVIITPHQKEFEKLFGVKGKGVEQKAKEYGCVIVLKGPTDYVCSPEKCAYNTTGNEGMTKGGTGDVLAGLIAALACKNDLFLSACAGVYLNGLAGDRLYKKVGPFY</sequence>
<proteinExistence type="inferred from homology"/>
<keyword evidence="5" id="KW-0456">Lyase</keyword>
<dbReference type="InterPro" id="IPR029056">
    <property type="entry name" value="Ribokinase-like"/>
</dbReference>
<keyword evidence="4" id="KW-0520">NAD</keyword>
<keyword evidence="3" id="KW-0521">NADP</keyword>
<dbReference type="InterPro" id="IPR000631">
    <property type="entry name" value="CARKD"/>
</dbReference>
<dbReference type="GO" id="GO:0005524">
    <property type="term" value="F:ATP binding"/>
    <property type="evidence" value="ECO:0007669"/>
    <property type="project" value="UniProtKB-KW"/>
</dbReference>
<evidence type="ECO:0000256" key="1">
    <source>
        <dbReference type="ARBA" id="ARBA00022741"/>
    </source>
</evidence>
<keyword evidence="2" id="KW-0067">ATP-binding</keyword>
<dbReference type="PROSITE" id="PS01050">
    <property type="entry name" value="YJEF_C_2"/>
    <property type="match status" value="1"/>
</dbReference>
<feature type="domain" description="YjeF C-terminal" evidence="6">
    <location>
        <begin position="4"/>
        <end position="247"/>
    </location>
</feature>
<dbReference type="CDD" id="cd01171">
    <property type="entry name" value="YXKO-related"/>
    <property type="match status" value="1"/>
</dbReference>
<evidence type="ECO:0000256" key="5">
    <source>
        <dbReference type="ARBA" id="ARBA00023239"/>
    </source>
</evidence>
<comment type="caution">
    <text evidence="7">The sequence shown here is derived from an EMBL/GenBank/DDBJ whole genome shotgun (WGS) entry which is preliminary data.</text>
</comment>
<accession>X1RXN6</accession>
<protein>
    <recommendedName>
        <fullName evidence="6">YjeF C-terminal domain-containing protein</fullName>
    </recommendedName>
</protein>
<dbReference type="SUPFAM" id="SSF53613">
    <property type="entry name" value="Ribokinase-like"/>
    <property type="match status" value="1"/>
</dbReference>